<dbReference type="OrthoDB" id="9790372at2"/>
<protein>
    <recommendedName>
        <fullName evidence="3">DNA-binding protein</fullName>
    </recommendedName>
</protein>
<evidence type="ECO:0000313" key="2">
    <source>
        <dbReference type="Proteomes" id="UP000279029"/>
    </source>
</evidence>
<evidence type="ECO:0000313" key="1">
    <source>
        <dbReference type="EMBL" id="VDN45885.1"/>
    </source>
</evidence>
<dbReference type="Proteomes" id="UP000279029">
    <property type="component" value="Chromosome"/>
</dbReference>
<dbReference type="AlphaFoldDB" id="A0A3P7NSL2"/>
<organism evidence="1 2">
    <name type="scientific">Petrocella atlantisensis</name>
    <dbReference type="NCBI Taxonomy" id="2173034"/>
    <lineage>
        <taxon>Bacteria</taxon>
        <taxon>Bacillati</taxon>
        <taxon>Bacillota</taxon>
        <taxon>Clostridia</taxon>
        <taxon>Lachnospirales</taxon>
        <taxon>Vallitaleaceae</taxon>
        <taxon>Petrocella</taxon>
    </lineage>
</organism>
<dbReference type="PANTHER" id="PTHR34374">
    <property type="entry name" value="LARGE RIBOSOMAL RNA SUBUNIT ACCUMULATION PROTEIN YCED HOMOLOG 1, CHLOROPLASTIC"/>
    <property type="match status" value="1"/>
</dbReference>
<dbReference type="RefSeq" id="WP_125135479.1">
    <property type="nucleotide sequence ID" value="NZ_LR130778.1"/>
</dbReference>
<keyword evidence="2" id="KW-1185">Reference proteome</keyword>
<dbReference type="EMBL" id="LR130778">
    <property type="protein sequence ID" value="VDN45885.1"/>
    <property type="molecule type" value="Genomic_DNA"/>
</dbReference>
<evidence type="ECO:0008006" key="3">
    <source>
        <dbReference type="Google" id="ProtNLM"/>
    </source>
</evidence>
<proteinExistence type="predicted"/>
<dbReference type="PANTHER" id="PTHR34374:SF1">
    <property type="entry name" value="LARGE RIBOSOMAL RNA SUBUNIT ACCUMULATION PROTEIN YCED HOMOLOG 1, CHLOROPLASTIC"/>
    <property type="match status" value="1"/>
</dbReference>
<sequence>MHINLTELFSQTVKDVTIQRTLEMDQLEFGGEVYEISKPIKIEFEVTQLGEGEYLTQGKVEVELVMYCNRCMNEVITMVEGQFTRELNEHVDDSESDDMKDYYKNSVLNVEKLALDEIYMNVPMKVLCNESCQGICKVCGANLNEETCNCEDDNVDPRLAGLKDLFNERFKEV</sequence>
<name>A0A3P7NSL2_9FIRM</name>
<accession>A0A3P7NSL2</accession>
<dbReference type="Pfam" id="PF02620">
    <property type="entry name" value="YceD"/>
    <property type="match status" value="1"/>
</dbReference>
<gene>
    <name evidence="1" type="ORF">PATL70BA_0047</name>
</gene>
<dbReference type="InterPro" id="IPR003772">
    <property type="entry name" value="YceD"/>
</dbReference>
<dbReference type="KEGG" id="cbar:PATL70BA_0047"/>
<reference evidence="1 2" key="1">
    <citation type="submission" date="2018-09" db="EMBL/GenBank/DDBJ databases">
        <authorList>
            <person name="Postec A."/>
        </authorList>
    </citation>
    <scope>NUCLEOTIDE SEQUENCE [LARGE SCALE GENOMIC DNA]</scope>
    <source>
        <strain evidence="1">70B-A</strain>
    </source>
</reference>